<accession>A0A5Q0THG7</accession>
<dbReference type="Proteomes" id="UP000348942">
    <property type="component" value="Chromosome 1"/>
</dbReference>
<dbReference type="Pfam" id="PF10758">
    <property type="entry name" value="DUF2586"/>
    <property type="match status" value="1"/>
</dbReference>
<keyword evidence="2" id="KW-1185">Reference proteome</keyword>
<gene>
    <name evidence="1" type="ORF">GFB47_04685</name>
</gene>
<name>A0A5Q0THG7_9VIBR</name>
<sequence length="372" mass="40689">MAWPTITINQLNQMQGDTAEVERHFLFVGKGSVGIDTLISLNTQTNLDTAFGDTDSDLKANVQAAMLNAGQNWTAAAYVLASDGDWADAVREANKTQSFECVVLCDPIADDDTAEITKAQALKAEMIATYGRFTRYLLAVVGIDSATQAWADYETKLVALQDGIAADGVGLIPSIWPNTVGIYAGRLCSRAVSIADSPCRVKTGAIISEDQTLPLDMAGVELNTATLQTLEANRFSVPMWWPDYDGIYWADGRMLDVDGGDYQVIEYCRVMDKVSRKMRIRAIARIGDRAFNSTPYSIAAAIKYFLADMRTMSKSTLLNGEMFPGEIMPPSDDDFAITWVSKTSVKLYATVTPYDCPKQIEINLMLDLSVAA</sequence>
<reference evidence="1 2" key="1">
    <citation type="submission" date="2019-10" db="EMBL/GenBank/DDBJ databases">
        <title>Vibrio sp. nov., isolated from Coralline algae surface.</title>
        <authorList>
            <person name="Geng Y."/>
            <person name="Zhang X."/>
        </authorList>
    </citation>
    <scope>NUCLEOTIDE SEQUENCE [LARGE SCALE GENOMIC DNA]</scope>
    <source>
        <strain evidence="1 2">SM1977</strain>
    </source>
</reference>
<dbReference type="AlphaFoldDB" id="A0A5Q0THG7"/>
<dbReference type="RefSeq" id="WP_153446910.1">
    <property type="nucleotide sequence ID" value="NZ_CP045699.1"/>
</dbReference>
<dbReference type="EMBL" id="CP045699">
    <property type="protein sequence ID" value="QGA64759.1"/>
    <property type="molecule type" value="Genomic_DNA"/>
</dbReference>
<protein>
    <submittedName>
        <fullName evidence="1">DUF2586 family protein</fullName>
    </submittedName>
</protein>
<dbReference type="InterPro" id="IPR019694">
    <property type="entry name" value="Phage_HP1_Orf23"/>
</dbReference>
<evidence type="ECO:0000313" key="1">
    <source>
        <dbReference type="EMBL" id="QGA64759.1"/>
    </source>
</evidence>
<evidence type="ECO:0000313" key="2">
    <source>
        <dbReference type="Proteomes" id="UP000348942"/>
    </source>
</evidence>
<proteinExistence type="predicted"/>
<organism evidence="1 2">
    <name type="scientific">Vibrio algicola</name>
    <dbReference type="NCBI Taxonomy" id="2662262"/>
    <lineage>
        <taxon>Bacteria</taxon>
        <taxon>Pseudomonadati</taxon>
        <taxon>Pseudomonadota</taxon>
        <taxon>Gammaproteobacteria</taxon>
        <taxon>Vibrionales</taxon>
        <taxon>Vibrionaceae</taxon>
        <taxon>Vibrio</taxon>
    </lineage>
</organism>